<dbReference type="PANTHER" id="PTHR34069:SF3">
    <property type="entry name" value="ACYL-COA:ACYL-COA ALKYLTRANSFERASE"/>
    <property type="match status" value="1"/>
</dbReference>
<dbReference type="InParanoid" id="A0A0V0R264"/>
<dbReference type="SUPFAM" id="SSF53901">
    <property type="entry name" value="Thiolase-like"/>
    <property type="match status" value="2"/>
</dbReference>
<dbReference type="PANTHER" id="PTHR34069">
    <property type="entry name" value="3-OXOACYL-[ACYL-CARRIER-PROTEIN] SYNTHASE 3"/>
    <property type="match status" value="1"/>
</dbReference>
<reference evidence="1 2" key="1">
    <citation type="journal article" date="2015" name="Sci. Rep.">
        <title>Genome of the facultative scuticociliatosis pathogen Pseudocohnilembus persalinus provides insight into its virulence through horizontal gene transfer.</title>
        <authorList>
            <person name="Xiong J."/>
            <person name="Wang G."/>
            <person name="Cheng J."/>
            <person name="Tian M."/>
            <person name="Pan X."/>
            <person name="Warren A."/>
            <person name="Jiang C."/>
            <person name="Yuan D."/>
            <person name="Miao W."/>
        </authorList>
    </citation>
    <scope>NUCLEOTIDE SEQUENCE [LARGE SCALE GENOMIC DNA]</scope>
    <source>
        <strain evidence="1">36N120E</strain>
    </source>
</reference>
<evidence type="ECO:0000313" key="2">
    <source>
        <dbReference type="Proteomes" id="UP000054937"/>
    </source>
</evidence>
<dbReference type="InterPro" id="IPR016039">
    <property type="entry name" value="Thiolase-like"/>
</dbReference>
<comment type="caution">
    <text evidence="1">The sequence shown here is derived from an EMBL/GenBank/DDBJ whole genome shotgun (WGS) entry which is preliminary data.</text>
</comment>
<organism evidence="1 2">
    <name type="scientific">Pseudocohnilembus persalinus</name>
    <name type="common">Ciliate</name>
    <dbReference type="NCBI Taxonomy" id="266149"/>
    <lineage>
        <taxon>Eukaryota</taxon>
        <taxon>Sar</taxon>
        <taxon>Alveolata</taxon>
        <taxon>Ciliophora</taxon>
        <taxon>Intramacronucleata</taxon>
        <taxon>Oligohymenophorea</taxon>
        <taxon>Scuticociliatia</taxon>
        <taxon>Philasterida</taxon>
        <taxon>Pseudocohnilembidae</taxon>
        <taxon>Pseudocohnilembus</taxon>
    </lineage>
</organism>
<dbReference type="FunCoup" id="A0A0V0R264">
    <property type="interactions" value="24"/>
</dbReference>
<dbReference type="EMBL" id="LDAU01000064">
    <property type="protein sequence ID" value="KRX08410.1"/>
    <property type="molecule type" value="Genomic_DNA"/>
</dbReference>
<protein>
    <submittedName>
        <fullName evidence="1">Thiolase-like protein</fullName>
    </submittedName>
</protein>
<dbReference type="Proteomes" id="UP000054937">
    <property type="component" value="Unassembled WGS sequence"/>
</dbReference>
<keyword evidence="2" id="KW-1185">Reference proteome</keyword>
<gene>
    <name evidence="1" type="ORF">PPERSA_08609</name>
</gene>
<proteinExistence type="predicted"/>
<accession>A0A0V0R264</accession>
<dbReference type="AlphaFoldDB" id="A0A0V0R264"/>
<name>A0A0V0R264_PSEPJ</name>
<evidence type="ECO:0000313" key="1">
    <source>
        <dbReference type="EMBL" id="KRX08410.1"/>
    </source>
</evidence>
<dbReference type="OrthoDB" id="10638746at2759"/>
<dbReference type="GO" id="GO:0044550">
    <property type="term" value="P:secondary metabolite biosynthetic process"/>
    <property type="evidence" value="ECO:0007669"/>
    <property type="project" value="TreeGrafter"/>
</dbReference>
<dbReference type="GO" id="GO:0016746">
    <property type="term" value="F:acyltransferase activity"/>
    <property type="evidence" value="ECO:0007669"/>
    <property type="project" value="UniProtKB-KW"/>
</dbReference>
<sequence>MDIVEISAVTGQQVNYLEQIPENFKSGCKRYVDKCGGPEFIYKEKQNKTPLQYVQEAFKPLEKYKDKILMVIDSSTTRGFCEPSQASLYAQSLGLRNSQCFDISEACNGFSRSLQIAYQFFETDINFEEKYILIINNEQPPEGRAKLPESDRNYKQIASYYVGSTFSNLCCLTLLQKSENYSWKFMNDSDTIYASHINISLPNLGQGYLPIHELYSVELNDQYGQFCIPKLHQLEEKAVKVLKYISKRNKFYEQANVICHTLAKNSWQQMFQFQKVQQLSLTYNETGNLASASLPFILFQQYGKNLPKGQKIAFMGVGAGGSGVVIEWEHQKTNENVKNSSNNNRNHKYLTDKSDSSYKKWDKYTLLLRIFLQETKRKIFCQKRNKNKIKNGYNKEE</sequence>
<dbReference type="Gene3D" id="3.40.47.10">
    <property type="match status" value="2"/>
</dbReference>